<evidence type="ECO:0000313" key="1">
    <source>
        <dbReference type="EMBL" id="GLK54193.1"/>
    </source>
</evidence>
<dbReference type="Proteomes" id="UP001143400">
    <property type="component" value="Unassembled WGS sequence"/>
</dbReference>
<reference evidence="1" key="1">
    <citation type="journal article" date="2014" name="Int. J. Syst. Evol. Microbiol.">
        <title>Complete genome sequence of Corynebacterium casei LMG S-19264T (=DSM 44701T), isolated from a smear-ripened cheese.</title>
        <authorList>
            <consortium name="US DOE Joint Genome Institute (JGI-PGF)"/>
            <person name="Walter F."/>
            <person name="Albersmeier A."/>
            <person name="Kalinowski J."/>
            <person name="Ruckert C."/>
        </authorList>
    </citation>
    <scope>NUCLEOTIDE SEQUENCE</scope>
    <source>
        <strain evidence="1">VKM B-1606</strain>
    </source>
</reference>
<dbReference type="InterPro" id="IPR036388">
    <property type="entry name" value="WH-like_DNA-bd_sf"/>
</dbReference>
<evidence type="ECO:0000313" key="2">
    <source>
        <dbReference type="EMBL" id="MBM7851136.1"/>
    </source>
</evidence>
<keyword evidence="3" id="KW-1185">Reference proteome</keyword>
<name>A0A9W6MQE9_9HYPH</name>
<dbReference type="Gene3D" id="1.10.10.10">
    <property type="entry name" value="Winged helix-like DNA-binding domain superfamily/Winged helix DNA-binding domain"/>
    <property type="match status" value="1"/>
</dbReference>
<accession>A0A9W6MQE9</accession>
<reference evidence="2 3" key="2">
    <citation type="submission" date="2021-01" db="EMBL/GenBank/DDBJ databases">
        <title>Genomic Encyclopedia of Type Strains, Phase IV (KMG-IV): sequencing the most valuable type-strain genomes for metagenomic binning, comparative biology and taxonomic classification.</title>
        <authorList>
            <person name="Goeker M."/>
        </authorList>
    </citation>
    <scope>NUCLEOTIDE SEQUENCE [LARGE SCALE GENOMIC DNA]</scope>
    <source>
        <strain evidence="2 3">DSM 6130</strain>
    </source>
</reference>
<protein>
    <submittedName>
        <fullName evidence="1">Uncharacterized protein</fullName>
    </submittedName>
</protein>
<dbReference type="AlphaFoldDB" id="A0A9W6MQE9"/>
<dbReference type="Proteomes" id="UP000758856">
    <property type="component" value="Unassembled WGS sequence"/>
</dbReference>
<proteinExistence type="predicted"/>
<gene>
    <name evidence="1" type="ORF">GCM10008170_02120</name>
    <name evidence="2" type="ORF">JOD31_001361</name>
</gene>
<sequence length="106" mass="10700">MTAALAQDETAFMAAVEAVTEAAPGLTPLHAGLVTALGAGVAADSRSFAKVFGLAHALVLRAVADLADDLGLVAVASRDARTQRTKLALTDAGRTLYGAAERPRAA</sequence>
<evidence type="ECO:0000313" key="3">
    <source>
        <dbReference type="Proteomes" id="UP000758856"/>
    </source>
</evidence>
<dbReference type="EMBL" id="BSFF01000001">
    <property type="protein sequence ID" value="GLK54193.1"/>
    <property type="molecule type" value="Genomic_DNA"/>
</dbReference>
<comment type="caution">
    <text evidence="1">The sequence shown here is derived from an EMBL/GenBank/DDBJ whole genome shotgun (WGS) entry which is preliminary data.</text>
</comment>
<dbReference type="EMBL" id="JAFBCY010000002">
    <property type="protein sequence ID" value="MBM7851136.1"/>
    <property type="molecule type" value="Genomic_DNA"/>
</dbReference>
<evidence type="ECO:0000313" key="4">
    <source>
        <dbReference type="Proteomes" id="UP001143400"/>
    </source>
</evidence>
<organism evidence="1 4">
    <name type="scientific">Methylopila capsulata</name>
    <dbReference type="NCBI Taxonomy" id="61654"/>
    <lineage>
        <taxon>Bacteria</taxon>
        <taxon>Pseudomonadati</taxon>
        <taxon>Pseudomonadota</taxon>
        <taxon>Alphaproteobacteria</taxon>
        <taxon>Hyphomicrobiales</taxon>
        <taxon>Methylopilaceae</taxon>
        <taxon>Methylopila</taxon>
    </lineage>
</organism>
<reference evidence="1" key="3">
    <citation type="submission" date="2023-01" db="EMBL/GenBank/DDBJ databases">
        <authorList>
            <person name="Sun Q."/>
            <person name="Evtushenko L."/>
        </authorList>
    </citation>
    <scope>NUCLEOTIDE SEQUENCE</scope>
    <source>
        <strain evidence="1">VKM B-1606</strain>
    </source>
</reference>